<dbReference type="InterPro" id="IPR007111">
    <property type="entry name" value="NACHT_NTPase"/>
</dbReference>
<dbReference type="Pfam" id="PF17776">
    <property type="entry name" value="NLRC4_HD2"/>
    <property type="match status" value="1"/>
</dbReference>
<dbReference type="GO" id="GO:0005737">
    <property type="term" value="C:cytoplasm"/>
    <property type="evidence" value="ECO:0007669"/>
    <property type="project" value="UniProtKB-SubCell"/>
</dbReference>
<dbReference type="SUPFAM" id="SSF52047">
    <property type="entry name" value="RNI-like"/>
    <property type="match status" value="1"/>
</dbReference>
<keyword evidence="4" id="KW-0677">Repeat</keyword>
<dbReference type="SUPFAM" id="SSF49899">
    <property type="entry name" value="Concanavalin A-like lectins/glucanases"/>
    <property type="match status" value="1"/>
</dbReference>
<evidence type="ECO:0000256" key="1">
    <source>
        <dbReference type="ARBA" id="ARBA00004496"/>
    </source>
</evidence>
<dbReference type="PRINTS" id="PR01407">
    <property type="entry name" value="BUTYPHLNCDUF"/>
</dbReference>
<dbReference type="EMBL" id="JBHFQA010000017">
    <property type="protein sequence ID" value="KAL2084803.1"/>
    <property type="molecule type" value="Genomic_DNA"/>
</dbReference>
<dbReference type="Gene3D" id="2.60.120.920">
    <property type="match status" value="1"/>
</dbReference>
<dbReference type="SMART" id="SM00589">
    <property type="entry name" value="PRY"/>
    <property type="match status" value="1"/>
</dbReference>
<keyword evidence="6" id="KW-0067">ATP-binding</keyword>
<dbReference type="InterPro" id="IPR001611">
    <property type="entry name" value="Leu-rich_rpt"/>
</dbReference>
<evidence type="ECO:0000256" key="5">
    <source>
        <dbReference type="ARBA" id="ARBA00022741"/>
    </source>
</evidence>
<dbReference type="SMART" id="SM00368">
    <property type="entry name" value="LRR_RI"/>
    <property type="match status" value="7"/>
</dbReference>
<dbReference type="Proteomes" id="UP001591681">
    <property type="component" value="Unassembled WGS sequence"/>
</dbReference>
<keyword evidence="3" id="KW-0433">Leucine-rich repeat</keyword>
<dbReference type="Gene3D" id="3.80.10.10">
    <property type="entry name" value="Ribonuclease Inhibitor"/>
    <property type="match status" value="2"/>
</dbReference>
<dbReference type="SUPFAM" id="SSF52540">
    <property type="entry name" value="P-loop containing nucleoside triphosphate hydrolases"/>
    <property type="match status" value="1"/>
</dbReference>
<dbReference type="InterPro" id="IPR032675">
    <property type="entry name" value="LRR_dom_sf"/>
</dbReference>
<keyword evidence="2" id="KW-0963">Cytoplasm</keyword>
<protein>
    <submittedName>
        <fullName evidence="9">Uncharacterized protein</fullName>
    </submittedName>
</protein>
<keyword evidence="5" id="KW-0547">Nucleotide-binding</keyword>
<gene>
    <name evidence="9" type="ORF">ACEWY4_020321</name>
</gene>
<evidence type="ECO:0000259" key="7">
    <source>
        <dbReference type="PROSITE" id="PS50188"/>
    </source>
</evidence>
<evidence type="ECO:0000313" key="10">
    <source>
        <dbReference type="Proteomes" id="UP001591681"/>
    </source>
</evidence>
<dbReference type="Pfam" id="PF05729">
    <property type="entry name" value="NACHT"/>
    <property type="match status" value="1"/>
</dbReference>
<keyword evidence="10" id="KW-1185">Reference proteome</keyword>
<dbReference type="PROSITE" id="PS50188">
    <property type="entry name" value="B302_SPRY"/>
    <property type="match status" value="1"/>
</dbReference>
<dbReference type="InterPro" id="IPR006574">
    <property type="entry name" value="PRY"/>
</dbReference>
<dbReference type="InterPro" id="IPR013320">
    <property type="entry name" value="ConA-like_dom_sf"/>
</dbReference>
<dbReference type="InterPro" id="IPR027417">
    <property type="entry name" value="P-loop_NTPase"/>
</dbReference>
<dbReference type="PROSITE" id="PS50837">
    <property type="entry name" value="NACHT"/>
    <property type="match status" value="1"/>
</dbReference>
<comment type="subcellular location">
    <subcellularLocation>
        <location evidence="1">Cytoplasm</location>
    </subcellularLocation>
</comment>
<dbReference type="InterPro" id="IPR029495">
    <property type="entry name" value="NACHT-assoc"/>
</dbReference>
<proteinExistence type="predicted"/>
<sequence>MTHKAKMKKRVQFINEGTVKSQSPTTLDSIFTDLYITEGESECVNLEHEIWQTESAYKIHSAPGTAVQINDIFRPLSAEEKNIKTVMTKGIAGIGKTVSVQKFVLDWAEERANQHIDFIFMLPFREMNLIKNNECSLQKLLTAFYPELKQLQDEMNFVDRKIIFIFDGLDEMRFNLDFSAETVTKIDQSSSVGVVLTSLIKGSLLPEVRIWVTSRPAAVKDIPYSHIDQFTEVRGFNDQQKADYFRKRMKDDTQAGKIITHLQANRSLNIMCHIPVLCWILSTVFCAMLGQNRTMPNTLTDMFIHFIIAQTKMKNEKYDDHEEKDSAKLLQSNKTAILQLAKLAFKNLVNGHIMFYEEDLQQYGINDTKGSLTCGICTEIIKEESIFAGKKVYCFVHLTIQEFLAALNVLEAFWTKKMADVKQFLDMRSSQFLIDLLRSAVDKSLQSANGHLDLFLRFLLGISMKSNLTLLQGLLTCLDPDQRSIKLAITYIKDLEIVNLSPDRCINLVHCLTEINDHSLQNELQEHSTSKLQEEKQLSPLHCSGLAYAYKISGEVREVLDLQKFNTTNEGRKRLVPAVKYCRKARLASCQLVEKSYESLARALQSPNLTELDLSSNEVQDTGLKLLTTALRNPQCRLECLKLSQCKLTEESCILAASVLRSASSPLRELDLSYNDLQDSGVEKLCWPMMNPQCTLHTLRIAGCNLTKKSCDVVGKVLMFEGSCLRELDMSDNDFGDPGVALLSDALANSQCELEKLWLRGCMATEMGCESLATALKSNCSHLRELDLSYNHPGTLGAELLSSYQEEPNTKLEKLNFEPNSECHLRSGLRKYFCDLTLDSNTANSWLSLLEDNRRVELDSYQGFDFHSERFIHFHQVMCREALTGRCYWEGDWVGRVHVGVAYKGIGRQGKGNDCQLGQNEKSWTLVCCNDYYAAKHKNIATIIPAPHSDSQRVGVYLDFPAGSLSFYRVDPDQSLYHLHTFYSTFTEPLYPAFRLEALGTASFQFVRL</sequence>
<dbReference type="AlphaFoldDB" id="A0ABD1JC95"/>
<dbReference type="PANTHER" id="PTHR24106">
    <property type="entry name" value="NACHT, LRR AND CARD DOMAINS-CONTAINING"/>
    <property type="match status" value="1"/>
</dbReference>
<dbReference type="Gene3D" id="3.40.50.300">
    <property type="entry name" value="P-loop containing nucleotide triphosphate hydrolases"/>
    <property type="match status" value="1"/>
</dbReference>
<evidence type="ECO:0000256" key="2">
    <source>
        <dbReference type="ARBA" id="ARBA00022490"/>
    </source>
</evidence>
<comment type="caution">
    <text evidence="9">The sequence shown here is derived from an EMBL/GenBank/DDBJ whole genome shotgun (WGS) entry which is preliminary data.</text>
</comment>
<evidence type="ECO:0000256" key="6">
    <source>
        <dbReference type="ARBA" id="ARBA00022840"/>
    </source>
</evidence>
<dbReference type="SMART" id="SM00449">
    <property type="entry name" value="SPRY"/>
    <property type="match status" value="1"/>
</dbReference>
<dbReference type="Pfam" id="PF13765">
    <property type="entry name" value="PRY"/>
    <property type="match status" value="1"/>
</dbReference>
<evidence type="ECO:0000259" key="8">
    <source>
        <dbReference type="PROSITE" id="PS50837"/>
    </source>
</evidence>
<dbReference type="InterPro" id="IPR041075">
    <property type="entry name" value="NOD1/2_WH"/>
</dbReference>
<name>A0ABD1JC95_9TELE</name>
<dbReference type="GO" id="GO:0005524">
    <property type="term" value="F:ATP binding"/>
    <property type="evidence" value="ECO:0007669"/>
    <property type="project" value="UniProtKB-KW"/>
</dbReference>
<organism evidence="9 10">
    <name type="scientific">Coilia grayii</name>
    <name type="common">Gray's grenadier anchovy</name>
    <dbReference type="NCBI Taxonomy" id="363190"/>
    <lineage>
        <taxon>Eukaryota</taxon>
        <taxon>Metazoa</taxon>
        <taxon>Chordata</taxon>
        <taxon>Craniata</taxon>
        <taxon>Vertebrata</taxon>
        <taxon>Euteleostomi</taxon>
        <taxon>Actinopterygii</taxon>
        <taxon>Neopterygii</taxon>
        <taxon>Teleostei</taxon>
        <taxon>Clupei</taxon>
        <taxon>Clupeiformes</taxon>
        <taxon>Clupeoidei</taxon>
        <taxon>Engraulidae</taxon>
        <taxon>Coilinae</taxon>
        <taxon>Coilia</taxon>
    </lineage>
</organism>
<evidence type="ECO:0000256" key="4">
    <source>
        <dbReference type="ARBA" id="ARBA00022737"/>
    </source>
</evidence>
<reference evidence="9 10" key="1">
    <citation type="submission" date="2024-09" db="EMBL/GenBank/DDBJ databases">
        <title>A chromosome-level genome assembly of Gray's grenadier anchovy, Coilia grayii.</title>
        <authorList>
            <person name="Fu Z."/>
        </authorList>
    </citation>
    <scope>NUCLEOTIDE SEQUENCE [LARGE SCALE GENOMIC DNA]</scope>
    <source>
        <strain evidence="9">G4</strain>
        <tissue evidence="9">Muscle</tissue>
    </source>
</reference>
<dbReference type="InterPro" id="IPR051261">
    <property type="entry name" value="NLR"/>
</dbReference>
<evidence type="ECO:0000313" key="9">
    <source>
        <dbReference type="EMBL" id="KAL2084803.1"/>
    </source>
</evidence>
<feature type="domain" description="B30.2/SPRY" evidence="7">
    <location>
        <begin position="816"/>
        <end position="1009"/>
    </location>
</feature>
<dbReference type="Pfam" id="PF14484">
    <property type="entry name" value="FISNA"/>
    <property type="match status" value="1"/>
</dbReference>
<dbReference type="InterPro" id="IPR043136">
    <property type="entry name" value="B30.2/SPRY_sf"/>
</dbReference>
<dbReference type="SMART" id="SM01288">
    <property type="entry name" value="FISNA"/>
    <property type="match status" value="1"/>
</dbReference>
<dbReference type="InterPro" id="IPR001870">
    <property type="entry name" value="B30.2/SPRY"/>
</dbReference>
<evidence type="ECO:0000256" key="3">
    <source>
        <dbReference type="ARBA" id="ARBA00022614"/>
    </source>
</evidence>
<dbReference type="Pfam" id="PF17779">
    <property type="entry name" value="WHD_NOD2"/>
    <property type="match status" value="1"/>
</dbReference>
<dbReference type="InterPro" id="IPR003879">
    <property type="entry name" value="Butyrophylin_SPRY"/>
</dbReference>
<dbReference type="CDD" id="cd16040">
    <property type="entry name" value="SPRY_PRY_SNTX"/>
    <property type="match status" value="1"/>
</dbReference>
<feature type="domain" description="NACHT" evidence="8">
    <location>
        <begin position="84"/>
        <end position="218"/>
    </location>
</feature>
<dbReference type="FunFam" id="3.40.50.300:FF:000210">
    <property type="entry name" value="Si:dkey-16p6.1"/>
    <property type="match status" value="1"/>
</dbReference>
<dbReference type="Pfam" id="PF13516">
    <property type="entry name" value="LRR_6"/>
    <property type="match status" value="4"/>
</dbReference>
<dbReference type="Pfam" id="PF00622">
    <property type="entry name" value="SPRY"/>
    <property type="match status" value="1"/>
</dbReference>
<dbReference type="InterPro" id="IPR041267">
    <property type="entry name" value="NLRP_HD2"/>
</dbReference>
<dbReference type="InterPro" id="IPR003877">
    <property type="entry name" value="SPRY_dom"/>
</dbReference>
<accession>A0ABD1JC95</accession>